<feature type="coiled-coil region" evidence="1">
    <location>
        <begin position="11"/>
        <end position="45"/>
    </location>
</feature>
<keyword evidence="1" id="KW-0175">Coiled coil</keyword>
<keyword evidence="4" id="KW-1185">Reference proteome</keyword>
<sequence length="511" mass="60284">MMNMQSYLEKIKTIQTNLLEFIEENNNSEEKYQNLIKSLDDHKVKENQHELELFVHLLVKVADNYYRTTNFFDKIEQILTFLKESITEKFTNIEIFKLFSSNKRILLFLIDEKMMTIDERIASIMQDGKYKEANYPDYFSPEMKPFKKQEAEKDAGNIYQRSNPVTYPPLNPPIMMQPMNNMMMYQQNNPMMNQYCNIGMFPPQFNPTNIPRMVPLQNYPMMMQPMGNPGAFPPQNMPMMMQPVNGQPVFNPANNQGQMQQPVQQRTNQEEKQVKKESSNENTEKEKTDEKDKMPDEFYEKRKIGENDNQICEIIRRDSIDEFMAFVMQYNINLNSEIRPSIYETNAFLLKYKKKKSYDYRPKKQPSLICYAAFFGSIKIFKYMLANKAFIISSDLQYAIHGKNSEIIHLVEKSLYEFTGILYDKCLKQAVKCHDNHIVDEVQNIFSSAGDKTSIICTLALRNYNFAYIENLFLKSSFPYLCKYDYYTIVEMILSQGNIDVNHKLISLIYF</sequence>
<comment type="caution">
    <text evidence="3">The sequence shown here is derived from an EMBL/GenBank/DDBJ whole genome shotgun (WGS) entry which is preliminary data.</text>
</comment>
<dbReference type="InterPro" id="IPR036770">
    <property type="entry name" value="Ankyrin_rpt-contain_sf"/>
</dbReference>
<dbReference type="EMBL" id="JAPFFF010000003">
    <property type="protein sequence ID" value="KAK8895370.1"/>
    <property type="molecule type" value="Genomic_DNA"/>
</dbReference>
<organism evidence="3 4">
    <name type="scientific">Tritrichomonas musculus</name>
    <dbReference type="NCBI Taxonomy" id="1915356"/>
    <lineage>
        <taxon>Eukaryota</taxon>
        <taxon>Metamonada</taxon>
        <taxon>Parabasalia</taxon>
        <taxon>Tritrichomonadida</taxon>
        <taxon>Tritrichomonadidae</taxon>
        <taxon>Tritrichomonas</taxon>
    </lineage>
</organism>
<feature type="compositionally biased region" description="Basic and acidic residues" evidence="2">
    <location>
        <begin position="268"/>
        <end position="295"/>
    </location>
</feature>
<reference evidence="3 4" key="1">
    <citation type="submission" date="2024-04" db="EMBL/GenBank/DDBJ databases">
        <title>Tritrichomonas musculus Genome.</title>
        <authorList>
            <person name="Alves-Ferreira E."/>
            <person name="Grigg M."/>
            <person name="Lorenzi H."/>
            <person name="Galac M."/>
        </authorList>
    </citation>
    <scope>NUCLEOTIDE SEQUENCE [LARGE SCALE GENOMIC DNA]</scope>
    <source>
        <strain evidence="3 4">EAF2021</strain>
    </source>
</reference>
<evidence type="ECO:0000256" key="2">
    <source>
        <dbReference type="SAM" id="MobiDB-lite"/>
    </source>
</evidence>
<dbReference type="PANTHER" id="PTHR24159">
    <property type="match status" value="1"/>
</dbReference>
<protein>
    <recommendedName>
        <fullName evidence="5">DUF3447 domain-containing protein</fullName>
    </recommendedName>
</protein>
<evidence type="ECO:0000313" key="3">
    <source>
        <dbReference type="EMBL" id="KAK8895370.1"/>
    </source>
</evidence>
<evidence type="ECO:0000256" key="1">
    <source>
        <dbReference type="SAM" id="Coils"/>
    </source>
</evidence>
<name>A0ABR2KZD2_9EUKA</name>
<feature type="compositionally biased region" description="Low complexity" evidence="2">
    <location>
        <begin position="256"/>
        <end position="265"/>
    </location>
</feature>
<evidence type="ECO:0008006" key="5">
    <source>
        <dbReference type="Google" id="ProtNLM"/>
    </source>
</evidence>
<gene>
    <name evidence="3" type="ORF">M9Y10_023833</name>
</gene>
<feature type="region of interest" description="Disordered" evidence="2">
    <location>
        <begin position="245"/>
        <end position="295"/>
    </location>
</feature>
<dbReference type="Proteomes" id="UP001470230">
    <property type="component" value="Unassembled WGS sequence"/>
</dbReference>
<accession>A0ABR2KZD2</accession>
<proteinExistence type="predicted"/>
<dbReference type="SUPFAM" id="SSF48403">
    <property type="entry name" value="Ankyrin repeat"/>
    <property type="match status" value="1"/>
</dbReference>
<evidence type="ECO:0000313" key="4">
    <source>
        <dbReference type="Proteomes" id="UP001470230"/>
    </source>
</evidence>
<dbReference type="PANTHER" id="PTHR24159:SF5">
    <property type="entry name" value="ANK_REP_REGION DOMAIN-CONTAINING PROTEIN"/>
    <property type="match status" value="1"/>
</dbReference>